<dbReference type="Proteomes" id="UP000596857">
    <property type="component" value="Unassembled WGS sequence"/>
</dbReference>
<dbReference type="Gene3D" id="3.40.250.10">
    <property type="entry name" value="Rhodanese-like domain"/>
    <property type="match status" value="2"/>
</dbReference>
<evidence type="ECO:0000313" key="5">
    <source>
        <dbReference type="Proteomes" id="UP000596857"/>
    </source>
</evidence>
<keyword evidence="2" id="KW-0677">Repeat</keyword>
<dbReference type="InterPro" id="IPR036873">
    <property type="entry name" value="Rhodanese-like_dom_sf"/>
</dbReference>
<sequence length="318" mass="34536">MDATVTKRWLLARLYEPEQAIIDCRFTLGKPEAGRESYEQEHIPGAVYLDLELDLSSPVGIHGGRHPLPDPEMLAARLTKLGIGNDSRIVAYDDESGMNAARLWWLLRYLGHEQVFILEGGFSQWKAGKYPVTDHQPVRVPSTFTANAQTHMLADVEEVRRVSEKTADERAGTGSQVGAVAGVDTEVGADTGMDTGNTAGITASPSALPILIDSRANERYHGRNETLDPVGGHIPGAVNYFWKDTQNADGSFKSADELAAHFAGLDKEAEIIVYCGSGVTACPNVLALEKAGYKNVRLYAGSWSDWISYEENAVATGE</sequence>
<evidence type="ECO:0000256" key="2">
    <source>
        <dbReference type="ARBA" id="ARBA00022737"/>
    </source>
</evidence>
<dbReference type="SUPFAM" id="SSF52821">
    <property type="entry name" value="Rhodanese/Cell cycle control phosphatase"/>
    <property type="match status" value="2"/>
</dbReference>
<dbReference type="PANTHER" id="PTHR11364">
    <property type="entry name" value="THIOSULFATE SULFERTANSFERASE"/>
    <property type="match status" value="1"/>
</dbReference>
<evidence type="ECO:0000313" key="4">
    <source>
        <dbReference type="EMBL" id="NOU81897.1"/>
    </source>
</evidence>
<dbReference type="Pfam" id="PF00581">
    <property type="entry name" value="Rhodanese"/>
    <property type="match status" value="2"/>
</dbReference>
<feature type="domain" description="Rhodanese" evidence="3">
    <location>
        <begin position="15"/>
        <end position="134"/>
    </location>
</feature>
<dbReference type="InterPro" id="IPR001763">
    <property type="entry name" value="Rhodanese-like_dom"/>
</dbReference>
<keyword evidence="5" id="KW-1185">Reference proteome</keyword>
<dbReference type="EMBL" id="WHOB01000069">
    <property type="protein sequence ID" value="NOU81897.1"/>
    <property type="molecule type" value="Genomic_DNA"/>
</dbReference>
<gene>
    <name evidence="4" type="ORF">GC101_23835</name>
</gene>
<comment type="caution">
    <text evidence="4">The sequence shown here is derived from an EMBL/GenBank/DDBJ whole genome shotgun (WGS) entry which is preliminary data.</text>
</comment>
<dbReference type="InterPro" id="IPR045078">
    <property type="entry name" value="TST/MPST-like"/>
</dbReference>
<evidence type="ECO:0000256" key="1">
    <source>
        <dbReference type="ARBA" id="ARBA00022679"/>
    </source>
</evidence>
<accession>A0ABX1YLG9</accession>
<dbReference type="InterPro" id="IPR001307">
    <property type="entry name" value="Thiosulphate_STrfase_CS"/>
</dbReference>
<feature type="domain" description="Rhodanese" evidence="3">
    <location>
        <begin position="210"/>
        <end position="315"/>
    </location>
</feature>
<dbReference type="SMART" id="SM00450">
    <property type="entry name" value="RHOD"/>
    <property type="match status" value="2"/>
</dbReference>
<dbReference type="RefSeq" id="WP_171719312.1">
    <property type="nucleotide sequence ID" value="NZ_WHOB01000069.1"/>
</dbReference>
<evidence type="ECO:0000259" key="3">
    <source>
        <dbReference type="PROSITE" id="PS50206"/>
    </source>
</evidence>
<reference evidence="4 5" key="1">
    <citation type="submission" date="2019-10" db="EMBL/GenBank/DDBJ databases">
        <title>Description of Paenibacillus terricola sp. nov.</title>
        <authorList>
            <person name="Carlier A."/>
            <person name="Qi S."/>
        </authorList>
    </citation>
    <scope>NUCLEOTIDE SEQUENCE [LARGE SCALE GENOMIC DNA]</scope>
    <source>
        <strain evidence="4 5">LMG 31459</strain>
    </source>
</reference>
<organism evidence="4 5">
    <name type="scientific">Paenibacillus phytohabitans</name>
    <dbReference type="NCBI Taxonomy" id="2654978"/>
    <lineage>
        <taxon>Bacteria</taxon>
        <taxon>Bacillati</taxon>
        <taxon>Bacillota</taxon>
        <taxon>Bacilli</taxon>
        <taxon>Bacillales</taxon>
        <taxon>Paenibacillaceae</taxon>
        <taxon>Paenibacillus</taxon>
    </lineage>
</organism>
<name>A0ABX1YLG9_9BACL</name>
<protein>
    <submittedName>
        <fullName evidence="4">Sulfurtransferase</fullName>
    </submittedName>
</protein>
<proteinExistence type="predicted"/>
<dbReference type="PROSITE" id="PS50206">
    <property type="entry name" value="RHODANESE_3"/>
    <property type="match status" value="2"/>
</dbReference>
<dbReference type="CDD" id="cd01448">
    <property type="entry name" value="TST_Repeat_1"/>
    <property type="match status" value="1"/>
</dbReference>
<dbReference type="CDD" id="cd01449">
    <property type="entry name" value="TST_Repeat_2"/>
    <property type="match status" value="1"/>
</dbReference>
<dbReference type="PANTHER" id="PTHR11364:SF27">
    <property type="entry name" value="SULFURTRANSFERASE"/>
    <property type="match status" value="1"/>
</dbReference>
<dbReference type="PROSITE" id="PS00380">
    <property type="entry name" value="RHODANESE_1"/>
    <property type="match status" value="1"/>
</dbReference>
<keyword evidence="1" id="KW-0808">Transferase</keyword>